<keyword evidence="6" id="KW-1185">Reference proteome</keyword>
<evidence type="ECO:0000256" key="3">
    <source>
        <dbReference type="SAM" id="MobiDB-lite"/>
    </source>
</evidence>
<keyword evidence="4" id="KW-0472">Membrane</keyword>
<sequence>MAAMNSGTPETAPETRQATAPEARQGTRQATAPETAPEVFEEEAAEVAAAGSPWPRRPQKDRPRPPGPRRRGPLLVAAAVALVAATAAAIVMTDPFGGSPATPARESDGVGAVATVRQGPLSAQINQVGTLSYAARPDGSAYTAVNQARGIYTSLPGVGDVIKCGRTLYGVADNPVPLLCGSRPFYRDLEQGDSGRDVKELNRNLLALGHATSSELDADSDDFDDFTAETEEALINLQDAIGAEETGRLKLGDAVLLPGPLRITKVVAAPGTRAAPGAPVLEAGTTARQVRVELNASQQTGVNVGDPARVTLPDNRTALGKVSRIGAIASSAGGKDEASASGASTATLPVYITLKNPKDAGTLDQAPVQVQITTDGVKKALTVPVTALAGLAGGGFAVERVDTAGKRHTVPVTLGLFDDAGGQVQIMGKLAPGDRVAVPAT</sequence>
<dbReference type="EMBL" id="BMWG01000001">
    <property type="protein sequence ID" value="GGZ15005.1"/>
    <property type="molecule type" value="Genomic_DNA"/>
</dbReference>
<feature type="transmembrane region" description="Helical" evidence="4">
    <location>
        <begin position="72"/>
        <end position="92"/>
    </location>
</feature>
<keyword evidence="4" id="KW-0812">Transmembrane</keyword>
<accession>A0A918UJT0</accession>
<keyword evidence="4" id="KW-1133">Transmembrane helix</keyword>
<evidence type="ECO:0000256" key="2">
    <source>
        <dbReference type="ARBA" id="ARBA00023054"/>
    </source>
</evidence>
<name>A0A918UJT0_9ACTN</name>
<dbReference type="InterPro" id="IPR050465">
    <property type="entry name" value="UPF0194_transport"/>
</dbReference>
<dbReference type="InterPro" id="IPR036366">
    <property type="entry name" value="PGBDSf"/>
</dbReference>
<protein>
    <submittedName>
        <fullName evidence="5">Peptidoglycan-binding protein</fullName>
    </submittedName>
</protein>
<dbReference type="Gene3D" id="1.10.101.10">
    <property type="entry name" value="PGBD-like superfamily/PGBD"/>
    <property type="match status" value="1"/>
</dbReference>
<dbReference type="AlphaFoldDB" id="A0A918UJT0"/>
<evidence type="ECO:0000256" key="4">
    <source>
        <dbReference type="SAM" id="Phobius"/>
    </source>
</evidence>
<comment type="caution">
    <text evidence="5">The sequence shown here is derived from an EMBL/GenBank/DDBJ whole genome shotgun (WGS) entry which is preliminary data.</text>
</comment>
<dbReference type="Proteomes" id="UP000630936">
    <property type="component" value="Unassembled WGS sequence"/>
</dbReference>
<keyword evidence="2" id="KW-0175">Coiled coil</keyword>
<gene>
    <name evidence="5" type="ORF">GCM10010387_04100</name>
</gene>
<organism evidence="5 6">
    <name type="scientific">Streptomyces inusitatus</name>
    <dbReference type="NCBI Taxonomy" id="68221"/>
    <lineage>
        <taxon>Bacteria</taxon>
        <taxon>Bacillati</taxon>
        <taxon>Actinomycetota</taxon>
        <taxon>Actinomycetes</taxon>
        <taxon>Kitasatosporales</taxon>
        <taxon>Streptomycetaceae</taxon>
        <taxon>Streptomyces</taxon>
    </lineage>
</organism>
<dbReference type="PANTHER" id="PTHR32347">
    <property type="entry name" value="EFFLUX SYSTEM COMPONENT YKNX-RELATED"/>
    <property type="match status" value="1"/>
</dbReference>
<evidence type="ECO:0000256" key="1">
    <source>
        <dbReference type="ARBA" id="ARBA00004196"/>
    </source>
</evidence>
<reference evidence="5" key="1">
    <citation type="journal article" date="2014" name="Int. J. Syst. Evol. Microbiol.">
        <title>Complete genome sequence of Corynebacterium casei LMG S-19264T (=DSM 44701T), isolated from a smear-ripened cheese.</title>
        <authorList>
            <consortium name="US DOE Joint Genome Institute (JGI-PGF)"/>
            <person name="Walter F."/>
            <person name="Albersmeier A."/>
            <person name="Kalinowski J."/>
            <person name="Ruckert C."/>
        </authorList>
    </citation>
    <scope>NUCLEOTIDE SEQUENCE</scope>
    <source>
        <strain evidence="5">JCM 4988</strain>
    </source>
</reference>
<dbReference type="Gene3D" id="2.40.420.20">
    <property type="match status" value="1"/>
</dbReference>
<dbReference type="GO" id="GO:0030313">
    <property type="term" value="C:cell envelope"/>
    <property type="evidence" value="ECO:0007669"/>
    <property type="project" value="UniProtKB-SubCell"/>
</dbReference>
<feature type="compositionally biased region" description="Polar residues" evidence="3">
    <location>
        <begin position="1"/>
        <end position="18"/>
    </location>
</feature>
<evidence type="ECO:0000313" key="6">
    <source>
        <dbReference type="Proteomes" id="UP000630936"/>
    </source>
</evidence>
<evidence type="ECO:0000313" key="5">
    <source>
        <dbReference type="EMBL" id="GGZ15005.1"/>
    </source>
</evidence>
<comment type="subcellular location">
    <subcellularLocation>
        <location evidence="1">Cell envelope</location>
    </subcellularLocation>
</comment>
<reference evidence="5" key="2">
    <citation type="submission" date="2020-09" db="EMBL/GenBank/DDBJ databases">
        <authorList>
            <person name="Sun Q."/>
            <person name="Ohkuma M."/>
        </authorList>
    </citation>
    <scope>NUCLEOTIDE SEQUENCE</scope>
    <source>
        <strain evidence="5">JCM 4988</strain>
    </source>
</reference>
<dbReference type="PANTHER" id="PTHR32347:SF29">
    <property type="entry name" value="UPF0194 MEMBRANE PROTEIN YBHG"/>
    <property type="match status" value="1"/>
</dbReference>
<feature type="region of interest" description="Disordered" evidence="3">
    <location>
        <begin position="1"/>
        <end position="72"/>
    </location>
</feature>
<proteinExistence type="predicted"/>